<feature type="compositionally biased region" description="Basic and acidic residues" evidence="1">
    <location>
        <begin position="91"/>
        <end position="102"/>
    </location>
</feature>
<accession>A0A0N5CC61</accession>
<reference evidence="3" key="1">
    <citation type="submission" date="2017-02" db="UniProtKB">
        <authorList>
            <consortium name="WormBaseParasite"/>
        </authorList>
    </citation>
    <scope>IDENTIFICATION</scope>
</reference>
<feature type="region of interest" description="Disordered" evidence="1">
    <location>
        <begin position="63"/>
        <end position="166"/>
    </location>
</feature>
<evidence type="ECO:0000256" key="1">
    <source>
        <dbReference type="SAM" id="MobiDB-lite"/>
    </source>
</evidence>
<dbReference type="Proteomes" id="UP000046392">
    <property type="component" value="Unplaced"/>
</dbReference>
<protein>
    <submittedName>
        <fullName evidence="3">Uncharacterized protein</fullName>
    </submittedName>
</protein>
<sequence length="166" mass="20009">MKKIEKILRTELFNHDEQTTQEILNFLKKCEAVRKFEEDLEKEQEKLDSDFEDLHKILRLISSAPAFPHHHPMVNGEDEEENDDGRSAPPYDKEEEKKNSEKEDGENDEEEEKKTREEEINIIEEEKKSGKEEEKNTGEEEKNSRRRRNRGRPKKRVYPWLKYHDE</sequence>
<dbReference type="WBParaSite" id="SPAL_0001546900.1">
    <property type="protein sequence ID" value="SPAL_0001546900.1"/>
    <property type="gene ID" value="SPAL_0001546900"/>
</dbReference>
<evidence type="ECO:0000313" key="2">
    <source>
        <dbReference type="Proteomes" id="UP000046392"/>
    </source>
</evidence>
<feature type="compositionally biased region" description="Basic residues" evidence="1">
    <location>
        <begin position="144"/>
        <end position="157"/>
    </location>
</feature>
<dbReference type="AlphaFoldDB" id="A0A0N5CC61"/>
<name>A0A0N5CC61_STREA</name>
<proteinExistence type="predicted"/>
<organism evidence="2 3">
    <name type="scientific">Strongyloides papillosus</name>
    <name type="common">Intestinal threadworm</name>
    <dbReference type="NCBI Taxonomy" id="174720"/>
    <lineage>
        <taxon>Eukaryota</taxon>
        <taxon>Metazoa</taxon>
        <taxon>Ecdysozoa</taxon>
        <taxon>Nematoda</taxon>
        <taxon>Chromadorea</taxon>
        <taxon>Rhabditida</taxon>
        <taxon>Tylenchina</taxon>
        <taxon>Panagrolaimomorpha</taxon>
        <taxon>Strongyloidoidea</taxon>
        <taxon>Strongyloididae</taxon>
        <taxon>Strongyloides</taxon>
    </lineage>
</organism>
<feature type="compositionally biased region" description="Basic and acidic residues" evidence="1">
    <location>
        <begin position="112"/>
        <end position="143"/>
    </location>
</feature>
<keyword evidence="2" id="KW-1185">Reference proteome</keyword>
<evidence type="ECO:0000313" key="3">
    <source>
        <dbReference type="WBParaSite" id="SPAL_0001546900.1"/>
    </source>
</evidence>